<proteinExistence type="predicted"/>
<comment type="caution">
    <text evidence="2">The sequence shown here is derived from an EMBL/GenBank/DDBJ whole genome shotgun (WGS) entry which is preliminary data.</text>
</comment>
<evidence type="ECO:0000256" key="1">
    <source>
        <dbReference type="SAM" id="Coils"/>
    </source>
</evidence>
<accession>A0A0M0K9I7</accession>
<dbReference type="Proteomes" id="UP000037460">
    <property type="component" value="Unassembled WGS sequence"/>
</dbReference>
<organism evidence="2 3">
    <name type="scientific">Chrysochromulina tobinii</name>
    <dbReference type="NCBI Taxonomy" id="1460289"/>
    <lineage>
        <taxon>Eukaryota</taxon>
        <taxon>Haptista</taxon>
        <taxon>Haptophyta</taxon>
        <taxon>Prymnesiophyceae</taxon>
        <taxon>Prymnesiales</taxon>
        <taxon>Chrysochromulinaceae</taxon>
        <taxon>Chrysochromulina</taxon>
    </lineage>
</organism>
<keyword evidence="3" id="KW-1185">Reference proteome</keyword>
<feature type="coiled-coil region" evidence="1">
    <location>
        <begin position="100"/>
        <end position="170"/>
    </location>
</feature>
<dbReference type="AlphaFoldDB" id="A0A0M0K9I7"/>
<evidence type="ECO:0000313" key="2">
    <source>
        <dbReference type="EMBL" id="KOO35444.1"/>
    </source>
</evidence>
<keyword evidence="1" id="KW-0175">Coiled coil</keyword>
<name>A0A0M0K9I7_9EUKA</name>
<dbReference type="EMBL" id="JWZX01000869">
    <property type="protein sequence ID" value="KOO35444.1"/>
    <property type="molecule type" value="Genomic_DNA"/>
</dbReference>
<evidence type="ECO:0000313" key="3">
    <source>
        <dbReference type="Proteomes" id="UP000037460"/>
    </source>
</evidence>
<gene>
    <name evidence="2" type="ORF">Ctob_012246</name>
</gene>
<reference evidence="3" key="1">
    <citation type="journal article" date="2015" name="PLoS Genet.">
        <title>Genome Sequence and Transcriptome Analyses of Chrysochromulina tobin: Metabolic Tools for Enhanced Algal Fitness in the Prominent Order Prymnesiales (Haptophyceae).</title>
        <authorList>
            <person name="Hovde B.T."/>
            <person name="Deodato C.R."/>
            <person name="Hunsperger H.M."/>
            <person name="Ryken S.A."/>
            <person name="Yost W."/>
            <person name="Jha R.K."/>
            <person name="Patterson J."/>
            <person name="Monnat R.J. Jr."/>
            <person name="Barlow S.B."/>
            <person name="Starkenburg S.R."/>
            <person name="Cattolico R.A."/>
        </authorList>
    </citation>
    <scope>NUCLEOTIDE SEQUENCE</scope>
    <source>
        <strain evidence="3">CCMP291</strain>
    </source>
</reference>
<feature type="coiled-coil region" evidence="1">
    <location>
        <begin position="22"/>
        <end position="49"/>
    </location>
</feature>
<protein>
    <submittedName>
        <fullName evidence="2">Uncharacterized protein</fullName>
    </submittedName>
</protein>
<sequence>MRAAPLPPMPTETAPVPPMSPSAAVLRELQDAQKELQQTRSVVAAARLRSCLRTRRALALSNAWATWQQASLSSAASNVTEPLLRELTVMREEVSASRDRGQVIRELRKQINEAREADEELQRRRDEQSRLEEVERKRLERALAESQSALAESQSEVAALREEVDHAAATLREGFAEAATQGARLAAEEHGRQMITGRLRALLYAAEATRLTAALHEWARSARAIGVDDERRRLLKRDTDLAHETYLARRKLDSTTAELARFRATSEAREREMQREASALPHFSTIIWAPICDDP</sequence>